<dbReference type="PANTHER" id="PTHR16193:SF0">
    <property type="entry name" value="TETRATRICOPEPTIDE REPEAT PROTEIN 27"/>
    <property type="match status" value="1"/>
</dbReference>
<evidence type="ECO:0000256" key="1">
    <source>
        <dbReference type="ARBA" id="ARBA00022737"/>
    </source>
</evidence>
<evidence type="ECO:0000256" key="3">
    <source>
        <dbReference type="ARBA" id="ARBA00024020"/>
    </source>
</evidence>
<dbReference type="EMBL" id="JARAKH010000009">
    <property type="protein sequence ID" value="KAK8401056.1"/>
    <property type="molecule type" value="Genomic_DNA"/>
</dbReference>
<dbReference type="Gene3D" id="1.25.40.10">
    <property type="entry name" value="Tetratricopeptide repeat domain"/>
    <property type="match status" value="1"/>
</dbReference>
<sequence length="749" mass="85427">MWSSVWVCAVCSFSYRITSQDHNWDLHLPLCCQGLVPDGVEATDVWEEALEALVGDTEGVYNLLEGPEYLTVARVALVEMRPHLAACLTRDWWSMRCSMAHQRVADERSPGLYEELLCALNQAENNIDLLCVSKELTALYHLEAGHLHLYYYDVGRAGQHFKRAREALGMEIELTGALGKRTKWQQEDRPQLVAKVKYMGQPLMAGELPGSTLLPSDLPKDLLLQDDTRLPRPKFRDQDQDVVPDLRPVEQAVLLATLTHLRRSSANDIQLDLETKAYLIALLQYPKNWCLQLSALLLRSHVEATESRAMERSLNQVEELVAALKREEPSRRERLCLFGASLVPPHWELQQELARMLMRLGCIKTALEVFERLHLWEDVVTCFNGLQMRQRAAEVVQQQLQKGETPKLLCMLGEATDNTEHYLRAWELSGHRSGRAQRCLGNHYYVRKEYNQAITHYEKSLEINRLQFPVWQRLAYCALQVEAWEKCAQAYRRCSVLEPDSFEVWNNMSQAYLKLDQKPRAWKALKEALRCKMDSWRLWDNFMLVSTSLGYMQDALAAYSHILGLKERHVDTQVLGRVVKAIVEGQRDPEGREAQGLYRRCSELLGRLTSEVPAHPELWYLYGELTRAHLSPDPQTRHQAMQRFRKAVAATTQRPGWEKDTTTVVAALHRAVALAEAAVTMTEGTSPEAAVTDLNSARMCINGVLVGVRRGQVNVATGEIVEGVQEPLKLLEDKMTTLKAQLDTLRQQT</sequence>
<gene>
    <name evidence="5" type="ORF">O3P69_002678</name>
</gene>
<accession>A0AAW0US60</accession>
<reference evidence="5 6" key="1">
    <citation type="submission" date="2023-03" db="EMBL/GenBank/DDBJ databases">
        <title>High-quality genome of Scylla paramamosain provides insights in environmental adaptation.</title>
        <authorList>
            <person name="Zhang L."/>
        </authorList>
    </citation>
    <scope>NUCLEOTIDE SEQUENCE [LARGE SCALE GENOMIC DNA]</scope>
    <source>
        <strain evidence="5">LZ_2023a</strain>
        <tissue evidence="5">Muscle</tissue>
    </source>
</reference>
<dbReference type="PROSITE" id="PS50005">
    <property type="entry name" value="TPR"/>
    <property type="match status" value="1"/>
</dbReference>
<organism evidence="5 6">
    <name type="scientific">Scylla paramamosain</name>
    <name type="common">Mud crab</name>
    <dbReference type="NCBI Taxonomy" id="85552"/>
    <lineage>
        <taxon>Eukaryota</taxon>
        <taxon>Metazoa</taxon>
        <taxon>Ecdysozoa</taxon>
        <taxon>Arthropoda</taxon>
        <taxon>Crustacea</taxon>
        <taxon>Multicrustacea</taxon>
        <taxon>Malacostraca</taxon>
        <taxon>Eumalacostraca</taxon>
        <taxon>Eucarida</taxon>
        <taxon>Decapoda</taxon>
        <taxon>Pleocyemata</taxon>
        <taxon>Brachyura</taxon>
        <taxon>Eubrachyura</taxon>
        <taxon>Portunoidea</taxon>
        <taxon>Portunidae</taxon>
        <taxon>Portuninae</taxon>
        <taxon>Scylla</taxon>
    </lineage>
</organism>
<evidence type="ECO:0000313" key="5">
    <source>
        <dbReference type="EMBL" id="KAK8401057.1"/>
    </source>
</evidence>
<protein>
    <recommendedName>
        <fullName evidence="7">Tetratricopeptide repeat protein 27</fullName>
    </recommendedName>
</protein>
<comment type="caution">
    <text evidence="5">The sequence shown here is derived from an EMBL/GenBank/DDBJ whole genome shotgun (WGS) entry which is preliminary data.</text>
</comment>
<proteinExistence type="inferred from homology"/>
<comment type="similarity">
    <text evidence="3">Belongs to the TTC27 family.</text>
</comment>
<evidence type="ECO:0000313" key="6">
    <source>
        <dbReference type="Proteomes" id="UP001487740"/>
    </source>
</evidence>
<evidence type="ECO:0000256" key="2">
    <source>
        <dbReference type="ARBA" id="ARBA00022803"/>
    </source>
</evidence>
<dbReference type="InterPro" id="IPR011990">
    <property type="entry name" value="TPR-like_helical_dom_sf"/>
</dbReference>
<keyword evidence="2 4" id="KW-0802">TPR repeat</keyword>
<keyword evidence="1" id="KW-0677">Repeat</keyword>
<dbReference type="Proteomes" id="UP001487740">
    <property type="component" value="Unassembled WGS sequence"/>
</dbReference>
<evidence type="ECO:0000256" key="4">
    <source>
        <dbReference type="PROSITE-ProRule" id="PRU00339"/>
    </source>
</evidence>
<dbReference type="SMART" id="SM00028">
    <property type="entry name" value="TPR"/>
    <property type="match status" value="3"/>
</dbReference>
<dbReference type="AlphaFoldDB" id="A0AAW0US60"/>
<keyword evidence="6" id="KW-1185">Reference proteome</keyword>
<dbReference type="PANTHER" id="PTHR16193">
    <property type="entry name" value="TETRATRICOPEPTIDE REPEAT PROTEIN 27"/>
    <property type="match status" value="1"/>
</dbReference>
<dbReference type="SUPFAM" id="SSF48452">
    <property type="entry name" value="TPR-like"/>
    <property type="match status" value="1"/>
</dbReference>
<dbReference type="EMBL" id="JARAKH010000009">
    <property type="protein sequence ID" value="KAK8401057.1"/>
    <property type="molecule type" value="Genomic_DNA"/>
</dbReference>
<evidence type="ECO:0008006" key="7">
    <source>
        <dbReference type="Google" id="ProtNLM"/>
    </source>
</evidence>
<feature type="repeat" description="TPR" evidence="4">
    <location>
        <begin position="434"/>
        <end position="467"/>
    </location>
</feature>
<name>A0AAW0US60_SCYPA</name>
<dbReference type="InterPro" id="IPR044244">
    <property type="entry name" value="TTC27/Emw1"/>
</dbReference>
<dbReference type="InterPro" id="IPR019734">
    <property type="entry name" value="TPR_rpt"/>
</dbReference>